<accession>A0A1D7SKR2</accession>
<gene>
    <name evidence="1" type="ORF">Sn110110_080</name>
</gene>
<dbReference type="InterPro" id="IPR057004">
    <property type="entry name" value="Gp90-like"/>
</dbReference>
<dbReference type="Proteomes" id="UP000223711">
    <property type="component" value="Segment"/>
</dbReference>
<dbReference type="Pfam" id="PF23790">
    <property type="entry name" value="Kyano_Gp96"/>
    <property type="match status" value="1"/>
</dbReference>
<organism evidence="1 2">
    <name type="scientific">Cyanophage S-RIM14</name>
    <dbReference type="NCBI Taxonomy" id="1278423"/>
    <lineage>
        <taxon>Viruses</taxon>
        <taxon>Duplodnaviria</taxon>
        <taxon>Heunggongvirae</taxon>
        <taxon>Uroviricota</taxon>
        <taxon>Caudoviricetes</taxon>
        <taxon>Pantevenvirales</taxon>
        <taxon>Kyanoviridae</taxon>
        <taxon>Ahtivirus</taxon>
        <taxon>Ahtivirus sagseatwo</taxon>
    </lineage>
</organism>
<reference evidence="1 2" key="1">
    <citation type="journal article" date="2016" name="Environ. Microbiol.">
        <title>Genomic diversification of marine cyanophages into stable ecotypes.</title>
        <authorList>
            <person name="Marston M.F."/>
            <person name="Martiny J.B."/>
        </authorList>
    </citation>
    <scope>NUCLEOTIDE SEQUENCE [LARGE SCALE GENOMIC DNA]</scope>
    <source>
        <strain evidence="1">Sn_11_0110</strain>
    </source>
</reference>
<evidence type="ECO:0000313" key="2">
    <source>
        <dbReference type="Proteomes" id="UP000223711"/>
    </source>
</evidence>
<evidence type="ECO:0000313" key="1">
    <source>
        <dbReference type="EMBL" id="AOO14274.1"/>
    </source>
</evidence>
<protein>
    <submittedName>
        <fullName evidence="1">Uncharacterized protein</fullName>
    </submittedName>
</protein>
<proteinExistence type="predicted"/>
<dbReference type="EMBL" id="KX349303">
    <property type="protein sequence ID" value="AOO14274.1"/>
    <property type="molecule type" value="Genomic_DNA"/>
</dbReference>
<sequence length="113" mass="12738">MRKIEQQMISAVQNNQDWKSGNTQVITIEGVSFIYLHGNQIASVDEDSMTIYDGGWQSVTTKSRLNALCTAFCVTGEGVFQKNYKWFVRKFVGMAGQSKVYNVEDFVSGYVFA</sequence>
<name>A0A1D7SKR2_9CAUD</name>